<dbReference type="RefSeq" id="WP_120271972.1">
    <property type="nucleotide sequence ID" value="NZ_RAPN01000001.1"/>
</dbReference>
<dbReference type="CDD" id="cd01048">
    <property type="entry name" value="Ferritin_like_AB2"/>
    <property type="match status" value="1"/>
</dbReference>
<dbReference type="SUPFAM" id="SSF47240">
    <property type="entry name" value="Ferritin-like"/>
    <property type="match status" value="1"/>
</dbReference>
<evidence type="ECO:0000313" key="4">
    <source>
        <dbReference type="EMBL" id="RKD90575.1"/>
    </source>
</evidence>
<dbReference type="Proteomes" id="UP000283387">
    <property type="component" value="Unassembled WGS sequence"/>
</dbReference>
<dbReference type="Pfam" id="PF09968">
    <property type="entry name" value="DUF2202"/>
    <property type="match status" value="1"/>
</dbReference>
<evidence type="ECO:0000256" key="2">
    <source>
        <dbReference type="SAM" id="SignalP"/>
    </source>
</evidence>
<feature type="signal peptide" evidence="2">
    <location>
        <begin position="1"/>
        <end position="22"/>
    </location>
</feature>
<dbReference type="Gene3D" id="1.20.1260.10">
    <property type="match status" value="1"/>
</dbReference>
<reference evidence="4 5" key="1">
    <citation type="submission" date="2018-09" db="EMBL/GenBank/DDBJ databases">
        <title>Genomic Encyclopedia of Archaeal and Bacterial Type Strains, Phase II (KMG-II): from individual species to whole genera.</title>
        <authorList>
            <person name="Goeker M."/>
        </authorList>
    </citation>
    <scope>NUCLEOTIDE SEQUENCE [LARGE SCALE GENOMIC DNA]</scope>
    <source>
        <strain evidence="4 5">DSM 27148</strain>
    </source>
</reference>
<proteinExistence type="predicted"/>
<protein>
    <recommendedName>
        <fullName evidence="3">DUF2202 domain-containing protein</fullName>
    </recommendedName>
</protein>
<accession>A0A419W561</accession>
<keyword evidence="5" id="KW-1185">Reference proteome</keyword>
<evidence type="ECO:0000259" key="3">
    <source>
        <dbReference type="Pfam" id="PF09968"/>
    </source>
</evidence>
<sequence>MKTKVSGILLAVLLSVVMSSYAGVGSESLTDEAKAGLLQMREEEKLAHDLYTAFGDLYDLRIFENIPMAEANHMAAIATLLDAFGLDDPANPEAGVFQNEELQATYDQLLSDGKVSLVAALESGAYVEELDIQDLERLLDETTDESIKVVYSNLLRGSRNHLRAFTRVLANNGENYEPKLLPQDHFDEIVEGDMERGGQGQGNCRGRGCGKNN</sequence>
<comment type="caution">
    <text evidence="4">The sequence shown here is derived from an EMBL/GenBank/DDBJ whole genome shotgun (WGS) entry which is preliminary data.</text>
</comment>
<dbReference type="InterPro" id="IPR012347">
    <property type="entry name" value="Ferritin-like"/>
</dbReference>
<evidence type="ECO:0000313" key="5">
    <source>
        <dbReference type="Proteomes" id="UP000283387"/>
    </source>
</evidence>
<name>A0A419W561_9BACT</name>
<organism evidence="4 5">
    <name type="scientific">Mangrovibacterium diazotrophicum</name>
    <dbReference type="NCBI Taxonomy" id="1261403"/>
    <lineage>
        <taxon>Bacteria</taxon>
        <taxon>Pseudomonadati</taxon>
        <taxon>Bacteroidota</taxon>
        <taxon>Bacteroidia</taxon>
        <taxon>Marinilabiliales</taxon>
        <taxon>Prolixibacteraceae</taxon>
        <taxon>Mangrovibacterium</taxon>
    </lineage>
</organism>
<keyword evidence="2" id="KW-0732">Signal</keyword>
<dbReference type="AlphaFoldDB" id="A0A419W561"/>
<feature type="domain" description="DUF2202" evidence="3">
    <location>
        <begin position="35"/>
        <end position="191"/>
    </location>
</feature>
<dbReference type="EMBL" id="RAPN01000001">
    <property type="protein sequence ID" value="RKD90575.1"/>
    <property type="molecule type" value="Genomic_DNA"/>
</dbReference>
<feature type="compositionally biased region" description="Gly residues" evidence="1">
    <location>
        <begin position="197"/>
        <end position="213"/>
    </location>
</feature>
<feature type="chain" id="PRO_5019234973" description="DUF2202 domain-containing protein" evidence="2">
    <location>
        <begin position="23"/>
        <end position="213"/>
    </location>
</feature>
<dbReference type="InterPro" id="IPR009078">
    <property type="entry name" value="Ferritin-like_SF"/>
</dbReference>
<dbReference type="InterPro" id="IPR019243">
    <property type="entry name" value="DUF2202"/>
</dbReference>
<evidence type="ECO:0000256" key="1">
    <source>
        <dbReference type="SAM" id="MobiDB-lite"/>
    </source>
</evidence>
<gene>
    <name evidence="4" type="ORF">BC643_0915</name>
</gene>
<dbReference type="OrthoDB" id="9801086at2"/>
<feature type="region of interest" description="Disordered" evidence="1">
    <location>
        <begin position="194"/>
        <end position="213"/>
    </location>
</feature>